<dbReference type="UniPathway" id="UPA00035">
    <property type="reaction ID" value="UER00043"/>
</dbReference>
<dbReference type="Gene3D" id="3.20.20.70">
    <property type="entry name" value="Aldolase class I"/>
    <property type="match status" value="1"/>
</dbReference>
<dbReference type="AlphaFoldDB" id="A0A6J6VMA9"/>
<dbReference type="InterPro" id="IPR001468">
    <property type="entry name" value="Indole-3-GlycerolPSynthase_CS"/>
</dbReference>
<dbReference type="InterPro" id="IPR013785">
    <property type="entry name" value="Aldolase_TIM"/>
</dbReference>
<keyword evidence="7" id="KW-0057">Aromatic amino acid biosynthesis</keyword>
<organism evidence="10">
    <name type="scientific">freshwater metagenome</name>
    <dbReference type="NCBI Taxonomy" id="449393"/>
    <lineage>
        <taxon>unclassified sequences</taxon>
        <taxon>metagenomes</taxon>
        <taxon>ecological metagenomes</taxon>
    </lineage>
</organism>
<dbReference type="InterPro" id="IPR011060">
    <property type="entry name" value="RibuloseP-bd_barrel"/>
</dbReference>
<evidence type="ECO:0000256" key="8">
    <source>
        <dbReference type="ARBA" id="ARBA00023239"/>
    </source>
</evidence>
<dbReference type="InterPro" id="IPR013798">
    <property type="entry name" value="Indole-3-glycerol_P_synth_dom"/>
</dbReference>
<dbReference type="PANTHER" id="PTHR22854">
    <property type="entry name" value="TRYPTOPHAN BIOSYNTHESIS PROTEIN"/>
    <property type="match status" value="1"/>
</dbReference>
<evidence type="ECO:0000256" key="7">
    <source>
        <dbReference type="ARBA" id="ARBA00023141"/>
    </source>
</evidence>
<protein>
    <recommendedName>
        <fullName evidence="3">indole-3-glycerol-phosphate synthase</fullName>
        <ecNumber evidence="3">4.1.1.48</ecNumber>
    </recommendedName>
</protein>
<evidence type="ECO:0000259" key="9">
    <source>
        <dbReference type="Pfam" id="PF00218"/>
    </source>
</evidence>
<dbReference type="InterPro" id="IPR045186">
    <property type="entry name" value="Indole-3-glycerol_P_synth"/>
</dbReference>
<dbReference type="GO" id="GO:0000162">
    <property type="term" value="P:L-tryptophan biosynthetic process"/>
    <property type="evidence" value="ECO:0007669"/>
    <property type="project" value="UniProtKB-UniPathway"/>
</dbReference>
<proteinExistence type="predicted"/>
<comment type="pathway">
    <text evidence="2">Amino-acid biosynthesis; L-tryptophan biosynthesis; L-tryptophan from chorismate: step 4/5.</text>
</comment>
<evidence type="ECO:0000313" key="10">
    <source>
        <dbReference type="EMBL" id="CAB4773210.1"/>
    </source>
</evidence>
<dbReference type="CDD" id="cd00331">
    <property type="entry name" value="IGPS"/>
    <property type="match status" value="1"/>
</dbReference>
<evidence type="ECO:0000256" key="2">
    <source>
        <dbReference type="ARBA" id="ARBA00004696"/>
    </source>
</evidence>
<sequence>MAPTYLDKIVTAHRARAASDPRDWKARSVTAMGPSLSEVIRLHRPSGNAVIAEVKRKSPSKGWLGEHLDPAHLAASYVIGGASAISVLTDAPHFAGSEADLRLVRAAVEVPILRKDFTVSVNDVLDTVEMGANAVLLIVAALTLDELREFHKVAVSSGIDALVEVHDVAEAELALSIGATIIGVNQRDLHSFAVDVERAEQVAAFLPEDVIAIAESGFSSSDAVRRASASGFDAVLVGENFVVSSDPEAEVASFVGFPIGRRQ</sequence>
<dbReference type="SUPFAM" id="SSF51366">
    <property type="entry name" value="Ribulose-phoshate binding barrel"/>
    <property type="match status" value="1"/>
</dbReference>
<evidence type="ECO:0000256" key="4">
    <source>
        <dbReference type="ARBA" id="ARBA00022605"/>
    </source>
</evidence>
<evidence type="ECO:0000256" key="1">
    <source>
        <dbReference type="ARBA" id="ARBA00001633"/>
    </source>
</evidence>
<comment type="catalytic activity">
    <reaction evidence="1">
        <text>1-(2-carboxyphenylamino)-1-deoxy-D-ribulose 5-phosphate + H(+) = (1S,2R)-1-C-(indol-3-yl)glycerol 3-phosphate + CO2 + H2O</text>
        <dbReference type="Rhea" id="RHEA:23476"/>
        <dbReference type="ChEBI" id="CHEBI:15377"/>
        <dbReference type="ChEBI" id="CHEBI:15378"/>
        <dbReference type="ChEBI" id="CHEBI:16526"/>
        <dbReference type="ChEBI" id="CHEBI:58613"/>
        <dbReference type="ChEBI" id="CHEBI:58866"/>
        <dbReference type="EC" id="4.1.1.48"/>
    </reaction>
</comment>
<keyword evidence="8" id="KW-0456">Lyase</keyword>
<dbReference type="PANTHER" id="PTHR22854:SF2">
    <property type="entry name" value="INDOLE-3-GLYCEROL-PHOSPHATE SYNTHASE"/>
    <property type="match status" value="1"/>
</dbReference>
<reference evidence="10" key="1">
    <citation type="submission" date="2020-05" db="EMBL/GenBank/DDBJ databases">
        <authorList>
            <person name="Chiriac C."/>
            <person name="Salcher M."/>
            <person name="Ghai R."/>
            <person name="Kavagutti S V."/>
        </authorList>
    </citation>
    <scope>NUCLEOTIDE SEQUENCE</scope>
</reference>
<dbReference type="Pfam" id="PF00218">
    <property type="entry name" value="IGPS"/>
    <property type="match status" value="1"/>
</dbReference>
<evidence type="ECO:0000256" key="3">
    <source>
        <dbReference type="ARBA" id="ARBA00012362"/>
    </source>
</evidence>
<name>A0A6J6VMA9_9ZZZZ</name>
<keyword evidence="6" id="KW-0822">Tryptophan biosynthesis</keyword>
<evidence type="ECO:0000256" key="6">
    <source>
        <dbReference type="ARBA" id="ARBA00022822"/>
    </source>
</evidence>
<feature type="domain" description="Indole-3-glycerol phosphate synthase" evidence="9">
    <location>
        <begin position="29"/>
        <end position="252"/>
    </location>
</feature>
<accession>A0A6J6VMA9</accession>
<dbReference type="EMBL" id="CAFAAB010000002">
    <property type="protein sequence ID" value="CAB4773210.1"/>
    <property type="molecule type" value="Genomic_DNA"/>
</dbReference>
<keyword evidence="4" id="KW-0028">Amino-acid biosynthesis</keyword>
<dbReference type="EC" id="4.1.1.48" evidence="3"/>
<dbReference type="GO" id="GO:0004640">
    <property type="term" value="F:phosphoribosylanthranilate isomerase activity"/>
    <property type="evidence" value="ECO:0007669"/>
    <property type="project" value="TreeGrafter"/>
</dbReference>
<dbReference type="PROSITE" id="PS00614">
    <property type="entry name" value="IGPS"/>
    <property type="match status" value="1"/>
</dbReference>
<keyword evidence="5" id="KW-0210">Decarboxylase</keyword>
<gene>
    <name evidence="10" type="ORF">UFOPK2958_00038</name>
</gene>
<dbReference type="GO" id="GO:0004425">
    <property type="term" value="F:indole-3-glycerol-phosphate synthase activity"/>
    <property type="evidence" value="ECO:0007669"/>
    <property type="project" value="UniProtKB-EC"/>
</dbReference>
<evidence type="ECO:0000256" key="5">
    <source>
        <dbReference type="ARBA" id="ARBA00022793"/>
    </source>
</evidence>